<evidence type="ECO:0000313" key="4">
    <source>
        <dbReference type="EMBL" id="MDX8420486.1"/>
    </source>
</evidence>
<keyword evidence="5" id="KW-1185">Reference proteome</keyword>
<accession>A0AB35U5P6</accession>
<keyword evidence="1" id="KW-0472">Membrane</keyword>
<feature type="transmembrane region" description="Helical" evidence="1">
    <location>
        <begin position="349"/>
        <end position="367"/>
    </location>
</feature>
<keyword evidence="2" id="KW-0732">Signal</keyword>
<protein>
    <recommendedName>
        <fullName evidence="3">Peptidase S11 D-alanyl-D-alanine carboxypeptidase A N-terminal domain-containing protein</fullName>
    </recommendedName>
</protein>
<gene>
    <name evidence="4" type="ORF">MOZ60_10355</name>
</gene>
<keyword evidence="1" id="KW-0812">Transmembrane</keyword>
<feature type="signal peptide" evidence="2">
    <location>
        <begin position="1"/>
        <end position="22"/>
    </location>
</feature>
<dbReference type="Gene3D" id="3.40.710.10">
    <property type="entry name" value="DD-peptidase/beta-lactamase superfamily"/>
    <property type="match status" value="1"/>
</dbReference>
<dbReference type="InterPro" id="IPR001967">
    <property type="entry name" value="Peptidase_S11_N"/>
</dbReference>
<evidence type="ECO:0000259" key="3">
    <source>
        <dbReference type="Pfam" id="PF00768"/>
    </source>
</evidence>
<feature type="domain" description="Peptidase S11 D-alanyl-D-alanine carboxypeptidase A N-terminal" evidence="3">
    <location>
        <begin position="23"/>
        <end position="230"/>
    </location>
</feature>
<proteinExistence type="predicted"/>
<sequence>MKNWITAVLIPACLLTFLPVHADDMEIASGHAVLMDTGSGSVLYEKDSQTQVPAGAMAIAMNVLASYDSTEEKVTFLSKDESFDMSAGLENKKSYAVADLRAQAMLGGYQDASYALSLLGEDGVKLLNNKAAALSMTKTVFANVTGAADDAQVTTAHDLGLLGAALDTNAKDLYGASSYTLSDDATVSRDVFSYDGLDGYYYWQDDTGVSAVASASRDGTRLTAAVMQADSEETAFSDLTKLLDDGYNNFKSVAITKDAVGTKELDIMDNGTNVHVSFALSSDLSVLMAKDADETALTTSIEVMDETSASDCRGYLVISMNGEEMGRFPLTKTTSEDVSSDASSKKTNVFGILCAVVTVASVLLFVYKYASRLIKPHA</sequence>
<evidence type="ECO:0000256" key="1">
    <source>
        <dbReference type="SAM" id="Phobius"/>
    </source>
</evidence>
<dbReference type="AlphaFoldDB" id="A0AB35U5P6"/>
<dbReference type="RefSeq" id="WP_370596615.1">
    <property type="nucleotide sequence ID" value="NZ_JALBUR010000041.1"/>
</dbReference>
<dbReference type="Proteomes" id="UP001286174">
    <property type="component" value="Unassembled WGS sequence"/>
</dbReference>
<name>A0AB35U5P6_9FIRM</name>
<organism evidence="4 5">
    <name type="scientific">Grylomicrobium aquisgranensis</name>
    <dbReference type="NCBI Taxonomy" id="2926318"/>
    <lineage>
        <taxon>Bacteria</taxon>
        <taxon>Bacillati</taxon>
        <taxon>Bacillota</taxon>
        <taxon>Erysipelotrichia</taxon>
        <taxon>Erysipelotrichales</taxon>
        <taxon>Erysipelotrichaceae</taxon>
        <taxon>Grylomicrobium</taxon>
    </lineage>
</organism>
<feature type="chain" id="PRO_5044189413" description="Peptidase S11 D-alanyl-D-alanine carboxypeptidase A N-terminal domain-containing protein" evidence="2">
    <location>
        <begin position="23"/>
        <end position="378"/>
    </location>
</feature>
<dbReference type="SUPFAM" id="SSF56601">
    <property type="entry name" value="beta-lactamase/transpeptidase-like"/>
    <property type="match status" value="1"/>
</dbReference>
<evidence type="ECO:0000256" key="2">
    <source>
        <dbReference type="SAM" id="SignalP"/>
    </source>
</evidence>
<dbReference type="GO" id="GO:0009002">
    <property type="term" value="F:serine-type D-Ala-D-Ala carboxypeptidase activity"/>
    <property type="evidence" value="ECO:0007669"/>
    <property type="project" value="InterPro"/>
</dbReference>
<comment type="caution">
    <text evidence="4">The sequence shown here is derived from an EMBL/GenBank/DDBJ whole genome shotgun (WGS) entry which is preliminary data.</text>
</comment>
<evidence type="ECO:0000313" key="5">
    <source>
        <dbReference type="Proteomes" id="UP001286174"/>
    </source>
</evidence>
<keyword evidence="1" id="KW-1133">Transmembrane helix</keyword>
<dbReference type="GO" id="GO:0006508">
    <property type="term" value="P:proteolysis"/>
    <property type="evidence" value="ECO:0007669"/>
    <property type="project" value="InterPro"/>
</dbReference>
<reference evidence="4 5" key="1">
    <citation type="submission" date="2022-03" db="EMBL/GenBank/DDBJ databases">
        <title>Novel taxa within the pig intestine.</title>
        <authorList>
            <person name="Wylensek D."/>
            <person name="Bishof K."/>
            <person name="Afrizal A."/>
            <person name="Clavel T."/>
        </authorList>
    </citation>
    <scope>NUCLEOTIDE SEQUENCE [LARGE SCALE GENOMIC DNA]</scope>
    <source>
        <strain evidence="4 5">CLA-KB-P133</strain>
    </source>
</reference>
<dbReference type="EMBL" id="JALBUR010000041">
    <property type="protein sequence ID" value="MDX8420486.1"/>
    <property type="molecule type" value="Genomic_DNA"/>
</dbReference>
<dbReference type="InterPro" id="IPR012338">
    <property type="entry name" value="Beta-lactam/transpept-like"/>
</dbReference>
<dbReference type="Pfam" id="PF00768">
    <property type="entry name" value="Peptidase_S11"/>
    <property type="match status" value="1"/>
</dbReference>